<sequence>MDLITILEKTVSPDKNELEAAQRYLEQAAQNNLAEFLKSLSEVLQNAGNSPVARMAAGLQIKNSLTSKDADLRTQYQQRWLSFPQDTRAYIKNNIVAALGTETIRPSSAAQCVAYVAVAELPQMQWADLIGQLTGHVTNPGSTEMLKEATLEAIGYICQDIEPEVLVGQSNDILTAIVHGMRKDEPSEHVKLAATTALLNSLEFTRANFEKDSERHFIMQVVCEATQSANTQVRVAALQCLVKIMSLYYQYMEHYMGPALFAITMEAMKSDIDEVALQGIEFWSNVCDEEVDLSIEASEASEQGRPPARTSRFYAKGALQYLVPILVQTLTKQEEHDDEDDWNPCKAAGVCLMLMASCCEDDMIAHSLPFVREHIKHPDWRYRDAAVMTFGCLLEGPDPAILKPLVEQAMPTLIELMSDESVVVRDTVAWTIGRVCEIIPEAVVSENYLGPLLQALVKGLGAEPRVAANVCWAFNSLAEAAFEAAETPPDRTEPETYCLSEYFQGIVSKLLETTERVDGGQANLRSAAYEALMELVKNSPRDCYVWVQKTTMIILERLQHVLALEGHIQSSSDRAQYNDLQSLLCATLQSVLRKMTLEDAPKISDAVVTALLQMFSSSSCRSGGVQEDALMCASTLVEVLGDKFVKYMDAFRPFLEIGLKNHAEYQVCSAAVGLTGDICRALGSKVLPFCDDIMTMLLENLGNNNVHRSVKPQILSVFGDIALAIGPEFKKFLDIVLQTLAQASVAYVDKNDYEMVEYLNDLREGCLEAYTGILQGLKGDQSCPSADVQLLLPHVPHIVSFISSIAHDVDRSDTNIASCSGLIGDLCTAFGVSMLTLVDNDSVTELLNQGRRSKTTKTKTLASWATKEIKKLKGGASSCRTREEAIRKLQPKLRPGCLRDWIHPRGAPQHRKAILDSLLDFVAKANILDSI</sequence>
<keyword evidence="2" id="KW-1185">Reference proteome</keyword>
<organism evidence="1 2">
    <name type="scientific">Ixodes persulcatus</name>
    <name type="common">Taiga tick</name>
    <dbReference type="NCBI Taxonomy" id="34615"/>
    <lineage>
        <taxon>Eukaryota</taxon>
        <taxon>Metazoa</taxon>
        <taxon>Ecdysozoa</taxon>
        <taxon>Arthropoda</taxon>
        <taxon>Chelicerata</taxon>
        <taxon>Arachnida</taxon>
        <taxon>Acari</taxon>
        <taxon>Parasitiformes</taxon>
        <taxon>Ixodida</taxon>
        <taxon>Ixodoidea</taxon>
        <taxon>Ixodidae</taxon>
        <taxon>Ixodinae</taxon>
        <taxon>Ixodes</taxon>
    </lineage>
</organism>
<comment type="caution">
    <text evidence="1">The sequence shown here is derived from an EMBL/GenBank/DDBJ whole genome shotgun (WGS) entry which is preliminary data.</text>
</comment>
<reference evidence="1 2" key="1">
    <citation type="journal article" date="2020" name="Cell">
        <title>Large-Scale Comparative Analyses of Tick Genomes Elucidate Their Genetic Diversity and Vector Capacities.</title>
        <authorList>
            <consortium name="Tick Genome and Microbiome Consortium (TIGMIC)"/>
            <person name="Jia N."/>
            <person name="Wang J."/>
            <person name="Shi W."/>
            <person name="Du L."/>
            <person name="Sun Y."/>
            <person name="Zhan W."/>
            <person name="Jiang J.F."/>
            <person name="Wang Q."/>
            <person name="Zhang B."/>
            <person name="Ji P."/>
            <person name="Bell-Sakyi L."/>
            <person name="Cui X.M."/>
            <person name="Yuan T.T."/>
            <person name="Jiang B.G."/>
            <person name="Yang W.F."/>
            <person name="Lam T.T."/>
            <person name="Chang Q.C."/>
            <person name="Ding S.J."/>
            <person name="Wang X.J."/>
            <person name="Zhu J.G."/>
            <person name="Ruan X.D."/>
            <person name="Zhao L."/>
            <person name="Wei J.T."/>
            <person name="Ye R.Z."/>
            <person name="Que T.C."/>
            <person name="Du C.H."/>
            <person name="Zhou Y.H."/>
            <person name="Cheng J.X."/>
            <person name="Dai P.F."/>
            <person name="Guo W.B."/>
            <person name="Han X.H."/>
            <person name="Huang E.J."/>
            <person name="Li L.F."/>
            <person name="Wei W."/>
            <person name="Gao Y.C."/>
            <person name="Liu J.Z."/>
            <person name="Shao H.Z."/>
            <person name="Wang X."/>
            <person name="Wang C.C."/>
            <person name="Yang T.C."/>
            <person name="Huo Q.B."/>
            <person name="Li W."/>
            <person name="Chen H.Y."/>
            <person name="Chen S.E."/>
            <person name="Zhou L.G."/>
            <person name="Ni X.B."/>
            <person name="Tian J.H."/>
            <person name="Sheng Y."/>
            <person name="Liu T."/>
            <person name="Pan Y.S."/>
            <person name="Xia L.Y."/>
            <person name="Li J."/>
            <person name="Zhao F."/>
            <person name="Cao W.C."/>
        </authorList>
    </citation>
    <scope>NUCLEOTIDE SEQUENCE [LARGE SCALE GENOMIC DNA]</scope>
    <source>
        <strain evidence="1">Iper-2018</strain>
    </source>
</reference>
<protein>
    <submittedName>
        <fullName evidence="1">Uncharacterized protein</fullName>
    </submittedName>
</protein>
<dbReference type="Proteomes" id="UP000805193">
    <property type="component" value="Unassembled WGS sequence"/>
</dbReference>
<evidence type="ECO:0000313" key="2">
    <source>
        <dbReference type="Proteomes" id="UP000805193"/>
    </source>
</evidence>
<accession>A0AC60PNW6</accession>
<gene>
    <name evidence="1" type="ORF">HPB47_002122</name>
</gene>
<dbReference type="EMBL" id="JABSTQ010010283">
    <property type="protein sequence ID" value="KAG0422024.1"/>
    <property type="molecule type" value="Genomic_DNA"/>
</dbReference>
<proteinExistence type="predicted"/>
<name>A0AC60PNW6_IXOPE</name>
<evidence type="ECO:0000313" key="1">
    <source>
        <dbReference type="EMBL" id="KAG0422024.1"/>
    </source>
</evidence>